<comment type="similarity">
    <text evidence="2">Belongs to the cytochrome c oxidase subunit 3 family.</text>
</comment>
<dbReference type="eggNOG" id="arCOG04650">
    <property type="taxonomic scope" value="Archaea"/>
</dbReference>
<reference evidence="10 11" key="1">
    <citation type="journal article" date="2010" name="Stand. Genomic Sci.">
        <title>Complete genome sequence of Haloterrigena turkmenica type strain (4k).</title>
        <authorList>
            <person name="Saunders E."/>
            <person name="Tindall B.J."/>
            <person name="Fahnrich R."/>
            <person name="Lapidus A."/>
            <person name="Copeland A."/>
            <person name="Del Rio T.G."/>
            <person name="Lucas S."/>
            <person name="Chen F."/>
            <person name="Tice H."/>
            <person name="Cheng J.F."/>
            <person name="Han C."/>
            <person name="Detter J.C."/>
            <person name="Bruce D."/>
            <person name="Goodwin L."/>
            <person name="Chain P."/>
            <person name="Pitluck S."/>
            <person name="Pati A."/>
            <person name="Ivanova N."/>
            <person name="Mavromatis K."/>
            <person name="Chen A."/>
            <person name="Palaniappan K."/>
            <person name="Land M."/>
            <person name="Hauser L."/>
            <person name="Chang Y.J."/>
            <person name="Jeffries C.D."/>
            <person name="Brettin T."/>
            <person name="Rohde M."/>
            <person name="Goker M."/>
            <person name="Bristow J."/>
            <person name="Eisen J.A."/>
            <person name="Markowitz V."/>
            <person name="Hugenholtz P."/>
            <person name="Klenk H.P."/>
            <person name="Kyrpides N.C."/>
        </authorList>
    </citation>
    <scope>NUCLEOTIDE SEQUENCE [LARGE SCALE GENOMIC DNA]</scope>
    <source>
        <strain evidence="11">ATCC 51198 / DSM 5511 / JCM 9101 / NCIMB 13204 / VKM B-1734 / 4k</strain>
    </source>
</reference>
<feature type="domain" description="Heme-copper oxidase subunit III family profile" evidence="9">
    <location>
        <begin position="66"/>
        <end position="318"/>
    </location>
</feature>
<keyword evidence="6 8" id="KW-0472">Membrane</keyword>
<dbReference type="PANTHER" id="PTHR11403:SF2">
    <property type="entry name" value="CYTOCHROME BO(3) UBIQUINOL OXIDASE SUBUNIT 3"/>
    <property type="match status" value="1"/>
</dbReference>
<feature type="compositionally biased region" description="Basic and acidic residues" evidence="7">
    <location>
        <begin position="53"/>
        <end position="64"/>
    </location>
</feature>
<keyword evidence="4 8" id="KW-0812">Transmembrane</keyword>
<feature type="transmembrane region" description="Helical" evidence="8">
    <location>
        <begin position="94"/>
        <end position="119"/>
    </location>
</feature>
<evidence type="ECO:0000256" key="8">
    <source>
        <dbReference type="SAM" id="Phobius"/>
    </source>
</evidence>
<evidence type="ECO:0000313" key="10">
    <source>
        <dbReference type="EMBL" id="ADB60765.1"/>
    </source>
</evidence>
<name>D2RSI9_HALTV</name>
<dbReference type="Proteomes" id="UP000001903">
    <property type="component" value="Chromosome"/>
</dbReference>
<keyword evidence="5 8" id="KW-1133">Transmembrane helix</keyword>
<gene>
    <name evidence="10" type="ordered locus">Htur_1880</name>
</gene>
<keyword evidence="10" id="KW-0560">Oxidoreductase</keyword>
<feature type="region of interest" description="Disordered" evidence="7">
    <location>
        <begin position="1"/>
        <end position="64"/>
    </location>
</feature>
<evidence type="ECO:0000256" key="2">
    <source>
        <dbReference type="ARBA" id="ARBA00010581"/>
    </source>
</evidence>
<keyword evidence="3" id="KW-1003">Cell membrane</keyword>
<dbReference type="InterPro" id="IPR024791">
    <property type="entry name" value="Cyt_c/ubiquinol_Oxase_su3"/>
</dbReference>
<dbReference type="AlphaFoldDB" id="D2RSI9"/>
<dbReference type="InterPro" id="IPR013833">
    <property type="entry name" value="Cyt_c_oxidase_su3_a-hlx"/>
</dbReference>
<evidence type="ECO:0000313" key="11">
    <source>
        <dbReference type="Proteomes" id="UP000001903"/>
    </source>
</evidence>
<dbReference type="EC" id="1.9.3.1" evidence="10"/>
<organism evidence="10 11">
    <name type="scientific">Haloterrigena turkmenica (strain ATCC 51198 / DSM 5511 / JCM 9101 / NCIMB 13204 / VKM B-1734 / 4k)</name>
    <name type="common">Halococcus turkmenicus</name>
    <dbReference type="NCBI Taxonomy" id="543526"/>
    <lineage>
        <taxon>Archaea</taxon>
        <taxon>Methanobacteriati</taxon>
        <taxon>Methanobacteriota</taxon>
        <taxon>Stenosarchaea group</taxon>
        <taxon>Halobacteria</taxon>
        <taxon>Halobacteriales</taxon>
        <taxon>Natrialbaceae</taxon>
        <taxon>Haloterrigena</taxon>
    </lineage>
</organism>
<dbReference type="PROSITE" id="PS50253">
    <property type="entry name" value="COX3"/>
    <property type="match status" value="1"/>
</dbReference>
<evidence type="ECO:0000256" key="1">
    <source>
        <dbReference type="ARBA" id="ARBA00004651"/>
    </source>
</evidence>
<evidence type="ECO:0000259" key="9">
    <source>
        <dbReference type="PROSITE" id="PS50253"/>
    </source>
</evidence>
<feature type="transmembrane region" description="Helical" evidence="8">
    <location>
        <begin position="252"/>
        <end position="277"/>
    </location>
</feature>
<feature type="transmembrane region" description="Helical" evidence="8">
    <location>
        <begin position="177"/>
        <end position="200"/>
    </location>
</feature>
<feature type="transmembrane region" description="Helical" evidence="8">
    <location>
        <begin position="140"/>
        <end position="165"/>
    </location>
</feature>
<proteinExistence type="inferred from homology"/>
<evidence type="ECO:0000256" key="3">
    <source>
        <dbReference type="ARBA" id="ARBA00022475"/>
    </source>
</evidence>
<dbReference type="CDD" id="cd00386">
    <property type="entry name" value="Heme_Cu_Oxidase_III_like"/>
    <property type="match status" value="1"/>
</dbReference>
<feature type="transmembrane region" description="Helical" evidence="8">
    <location>
        <begin position="212"/>
        <end position="232"/>
    </location>
</feature>
<dbReference type="GeneID" id="8742478"/>
<dbReference type="Gene3D" id="1.20.120.80">
    <property type="entry name" value="Cytochrome c oxidase, subunit III, four-helix bundle"/>
    <property type="match status" value="1"/>
</dbReference>
<dbReference type="SUPFAM" id="SSF81452">
    <property type="entry name" value="Cytochrome c oxidase subunit III-like"/>
    <property type="match status" value="1"/>
</dbReference>
<feature type="transmembrane region" description="Helical" evidence="8">
    <location>
        <begin position="68"/>
        <end position="88"/>
    </location>
</feature>
<dbReference type="KEGG" id="htu:Htur_1880"/>
<keyword evidence="11" id="KW-1185">Reference proteome</keyword>
<dbReference type="Pfam" id="PF00510">
    <property type="entry name" value="COX3"/>
    <property type="match status" value="1"/>
</dbReference>
<dbReference type="PANTHER" id="PTHR11403">
    <property type="entry name" value="CYTOCHROME C OXIDASE SUBUNIT III"/>
    <property type="match status" value="1"/>
</dbReference>
<evidence type="ECO:0000256" key="7">
    <source>
        <dbReference type="SAM" id="MobiDB-lite"/>
    </source>
</evidence>
<dbReference type="RefSeq" id="WP_012943056.1">
    <property type="nucleotide sequence ID" value="NC_013743.1"/>
</dbReference>
<sequence length="319" mass="33881">MTWRTDASDSGDDVAASLETAPVRTDGGSHGVSSDGSTAGHDPDGPVGPDSPHQPDIDHDEHEHRSRWPLVAAVGAGGLYGGAAIAILRNETGLLPPLVGVGLAVVGTIVLLAGIAGWVDEVFLAPAREGAVGGSSRESYVWTTLLFLTTDVSTFGALFIYYFFVRIGTWPPEELPPLLGSLVIVNTAILLASSVTFHYAHEALEDGNHRRFLGLLGTTLVLGIVFLGGQVYEYYEFVAHEGFSITSGVFGTAFYGLTGLHGFHVALGVGGIAVLCWRALRGHYGPDRDTSVATVSLYWHFVDFVWVFLVLVLYVGATV</sequence>
<evidence type="ECO:0000256" key="4">
    <source>
        <dbReference type="ARBA" id="ARBA00022692"/>
    </source>
</evidence>
<dbReference type="GO" id="GO:0005886">
    <property type="term" value="C:plasma membrane"/>
    <property type="evidence" value="ECO:0007669"/>
    <property type="project" value="UniProtKB-SubCell"/>
</dbReference>
<dbReference type="HOGENOM" id="CLU_044071_0_1_2"/>
<dbReference type="STRING" id="543526.Htur_1880"/>
<accession>D2RSI9</accession>
<dbReference type="GO" id="GO:0016491">
    <property type="term" value="F:oxidoreductase activity"/>
    <property type="evidence" value="ECO:0007669"/>
    <property type="project" value="UniProtKB-KW"/>
</dbReference>
<evidence type="ECO:0000256" key="6">
    <source>
        <dbReference type="ARBA" id="ARBA00023136"/>
    </source>
</evidence>
<dbReference type="GO" id="GO:0004129">
    <property type="term" value="F:cytochrome-c oxidase activity"/>
    <property type="evidence" value="ECO:0007669"/>
    <property type="project" value="InterPro"/>
</dbReference>
<dbReference type="EMBL" id="CP001860">
    <property type="protein sequence ID" value="ADB60765.1"/>
    <property type="molecule type" value="Genomic_DNA"/>
</dbReference>
<comment type="subcellular location">
    <subcellularLocation>
        <location evidence="1">Cell membrane</location>
        <topology evidence="1">Multi-pass membrane protein</topology>
    </subcellularLocation>
</comment>
<dbReference type="InterPro" id="IPR000298">
    <property type="entry name" value="Cyt_c_oxidase-like_su3"/>
</dbReference>
<protein>
    <submittedName>
        <fullName evidence="10">Cytochrome-c oxidase</fullName>
        <ecNumber evidence="10">1.9.3.1</ecNumber>
    </submittedName>
</protein>
<evidence type="ECO:0000256" key="5">
    <source>
        <dbReference type="ARBA" id="ARBA00022989"/>
    </source>
</evidence>
<feature type="transmembrane region" description="Helical" evidence="8">
    <location>
        <begin position="297"/>
        <end position="317"/>
    </location>
</feature>
<dbReference type="InterPro" id="IPR035973">
    <property type="entry name" value="Cyt_c_oxidase_su3-like_sf"/>
</dbReference>
<dbReference type="GO" id="GO:0019646">
    <property type="term" value="P:aerobic electron transport chain"/>
    <property type="evidence" value="ECO:0007669"/>
    <property type="project" value="InterPro"/>
</dbReference>